<gene>
    <name evidence="2" type="ORF">JJJ17_12505</name>
</gene>
<evidence type="ECO:0000313" key="3">
    <source>
        <dbReference type="Proteomes" id="UP000640485"/>
    </source>
</evidence>
<dbReference type="Proteomes" id="UP000640485">
    <property type="component" value="Unassembled WGS sequence"/>
</dbReference>
<accession>A0A934W0B2</accession>
<comment type="caution">
    <text evidence="2">The sequence shown here is derived from an EMBL/GenBank/DDBJ whole genome shotgun (WGS) entry which is preliminary data.</text>
</comment>
<proteinExistence type="predicted"/>
<name>A0A934W0B2_9RHOB</name>
<protein>
    <submittedName>
        <fullName evidence="2">Uncharacterized protein</fullName>
    </submittedName>
</protein>
<dbReference type="EMBL" id="JAEPRQ010000004">
    <property type="protein sequence ID" value="MBK4216750.1"/>
    <property type="molecule type" value="Genomic_DNA"/>
</dbReference>
<organism evidence="2 3">
    <name type="scientific">Paracoccus caeni</name>
    <dbReference type="NCBI Taxonomy" id="657651"/>
    <lineage>
        <taxon>Bacteria</taxon>
        <taxon>Pseudomonadati</taxon>
        <taxon>Pseudomonadota</taxon>
        <taxon>Alphaproteobacteria</taxon>
        <taxon>Rhodobacterales</taxon>
        <taxon>Paracoccaceae</taxon>
        <taxon>Paracoccus</taxon>
    </lineage>
</organism>
<keyword evidence="3" id="KW-1185">Reference proteome</keyword>
<evidence type="ECO:0000313" key="2">
    <source>
        <dbReference type="EMBL" id="MBK4216750.1"/>
    </source>
</evidence>
<sequence length="577" mass="62188">MTSFTAFSTPALQGPKDYQLLNLPQDQLAAFEADWSANIAGWTEMSMIGNPWSNLYDAPRDNYYNPLVEGMGTASAAVISWLPFPNRLIQFLTNPGIVQGGQLAAPLSQDQVQQLADTGQITINGTTFVLFNPQPGQVLLKIPGDRCPAIDWNGRYVDFSPSGPRGWQDEYCEWSIVRNAQGEMQSVSFTCENPAYFLTMWRQNPKAVLGIYQQFIDPAVQIEDLFLRYEFDQPTGKKGDPVVDPTTGIPAYDPTNKWNRGPARSPGSFGGAMHLTSPPNTLSAEIYLAAAATIQRSSAVNGNPQSLICCAQYGQNFRNSDPNIGYGANVAARTSRLTLTDPVGLYLQQPQNFQGWQGPGGQDVSGYWKILRGTAGTGPNGSDQILHAVFDIPDSAGFSIEDCTIYGMPISHVGVILNQMKVALAVTPNNATPDLTVQACVADRTSGVQPWPVQMVPETLFYGESPSDLPALLRPGSQNRFVLIVQGADENTTTATARVQFSDPNISIRIEEFLPNASAVPGQTNGGGTQGYVMTVAVGANARPGPVWLRALNPAEGASPTPDEHPWEAGLAVISAT</sequence>
<feature type="region of interest" description="Disordered" evidence="1">
    <location>
        <begin position="236"/>
        <end position="275"/>
    </location>
</feature>
<evidence type="ECO:0000256" key="1">
    <source>
        <dbReference type="SAM" id="MobiDB-lite"/>
    </source>
</evidence>
<reference evidence="2" key="1">
    <citation type="submission" date="2021-01" db="EMBL/GenBank/DDBJ databases">
        <title>Paracoccus amoyensis sp. nov., isolated from the surface seawater along the coast of Xiamen Island, China.</title>
        <authorList>
            <person name="Lyu L."/>
        </authorList>
    </citation>
    <scope>NUCLEOTIDE SEQUENCE</scope>
    <source>
        <strain evidence="2">MJ17</strain>
    </source>
</reference>
<dbReference type="RefSeq" id="WP_200686954.1">
    <property type="nucleotide sequence ID" value="NZ_JAEPRQ010000004.1"/>
</dbReference>
<dbReference type="AlphaFoldDB" id="A0A934W0B2"/>